<dbReference type="InterPro" id="IPR037128">
    <property type="entry name" value="Quinolinate_PRibosylTase_N_sf"/>
</dbReference>
<dbReference type="GO" id="GO:0005737">
    <property type="term" value="C:cytoplasm"/>
    <property type="evidence" value="ECO:0007669"/>
    <property type="project" value="TreeGrafter"/>
</dbReference>
<evidence type="ECO:0000313" key="17">
    <source>
        <dbReference type="Proteomes" id="UP000306196"/>
    </source>
</evidence>
<dbReference type="GO" id="GO:0009435">
    <property type="term" value="P:NAD+ biosynthetic process"/>
    <property type="evidence" value="ECO:0007669"/>
    <property type="project" value="UniProtKB-UniPathway"/>
</dbReference>
<dbReference type="InterPro" id="IPR013785">
    <property type="entry name" value="Aldolase_TIM"/>
</dbReference>
<dbReference type="Pfam" id="PF01729">
    <property type="entry name" value="QRPTase_C"/>
    <property type="match status" value="1"/>
</dbReference>
<keyword evidence="6" id="KW-0662">Pyridine nucleotide biosynthesis</keyword>
<accession>A0A5R8KFF8</accession>
<dbReference type="GO" id="GO:0034213">
    <property type="term" value="P:quinolinate catabolic process"/>
    <property type="evidence" value="ECO:0007669"/>
    <property type="project" value="TreeGrafter"/>
</dbReference>
<evidence type="ECO:0000256" key="6">
    <source>
        <dbReference type="ARBA" id="ARBA00022642"/>
    </source>
</evidence>
<dbReference type="Gene3D" id="3.20.20.70">
    <property type="entry name" value="Aldolase class I"/>
    <property type="match status" value="1"/>
</dbReference>
<dbReference type="PANTHER" id="PTHR32179:SF3">
    <property type="entry name" value="NICOTINATE-NUCLEOTIDE PYROPHOSPHORYLASE [CARBOXYLATING]"/>
    <property type="match status" value="1"/>
</dbReference>
<feature type="binding site" evidence="13">
    <location>
        <position position="201"/>
    </location>
    <ligand>
        <name>substrate</name>
    </ligand>
</feature>
<feature type="binding site" evidence="13">
    <location>
        <begin position="267"/>
        <end position="269"/>
    </location>
    <ligand>
        <name>substrate</name>
    </ligand>
</feature>
<evidence type="ECO:0000256" key="7">
    <source>
        <dbReference type="ARBA" id="ARBA00022676"/>
    </source>
</evidence>
<keyword evidence="7 12" id="KW-0328">Glycosyltransferase</keyword>
<dbReference type="PIRSF" id="PIRSF006250">
    <property type="entry name" value="NadC_ModD"/>
    <property type="match status" value="1"/>
</dbReference>
<dbReference type="EMBL" id="VAUV01000009">
    <property type="protein sequence ID" value="TLD70339.1"/>
    <property type="molecule type" value="Genomic_DNA"/>
</dbReference>
<evidence type="ECO:0000256" key="10">
    <source>
        <dbReference type="ARBA" id="ARBA00047445"/>
    </source>
</evidence>
<comment type="function">
    <text evidence="1">Involved in the catabolism of quinolinic acid (QA).</text>
</comment>
<evidence type="ECO:0000256" key="3">
    <source>
        <dbReference type="ARBA" id="ARBA00009400"/>
    </source>
</evidence>
<dbReference type="InterPro" id="IPR002638">
    <property type="entry name" value="Quinolinate_PRibosylTrfase_C"/>
</dbReference>
<dbReference type="InterPro" id="IPR022412">
    <property type="entry name" value="Quinolinate_PRibosylTrfase_N"/>
</dbReference>
<keyword evidence="8 12" id="KW-0808">Transferase</keyword>
<evidence type="ECO:0000259" key="14">
    <source>
        <dbReference type="Pfam" id="PF01729"/>
    </source>
</evidence>
<feature type="domain" description="Quinolinate phosphoribosyl transferase C-terminal" evidence="14">
    <location>
        <begin position="114"/>
        <end position="282"/>
    </location>
</feature>
<reference evidence="16 17" key="1">
    <citation type="submission" date="2019-05" db="EMBL/GenBank/DDBJ databases">
        <title>Verrucobacter flavum gen. nov., sp. nov. a new member of the family Verrucomicrobiaceae.</title>
        <authorList>
            <person name="Szuroczki S."/>
            <person name="Abbaszade G."/>
            <person name="Szabo A."/>
            <person name="Felfoldi T."/>
            <person name="Schumann P."/>
            <person name="Boka K."/>
            <person name="Keki Z."/>
            <person name="Toumi M."/>
            <person name="Toth E."/>
        </authorList>
    </citation>
    <scope>NUCLEOTIDE SEQUENCE [LARGE SCALE GENOMIC DNA]</scope>
    <source>
        <strain evidence="16 17">MG-N-17</strain>
    </source>
</reference>
<feature type="binding site" evidence="13">
    <location>
        <position position="169"/>
    </location>
    <ligand>
        <name>substrate</name>
    </ligand>
</feature>
<dbReference type="InterPro" id="IPR027277">
    <property type="entry name" value="NadC/ModD"/>
</dbReference>
<sequence>MSSAAPLPESVIALVRAALEEDIGMGDLTCQYFVPEDATTKARIFAKESGVAAGVDVAAAVFELLDETLSVHIEKHDGIPFEPGDTILQIAGRTTSILTGERTALNFLQRLCAIATKTRDYVEAVKNTPTKILDTRKTTPGWRWLEKHAVTCGGGTNHRMGLYDMVMVKDNHLLAEDQQDDLQAAIDQVKENHPSVRIELEADTIEQVGRFLTLRGVDVILLDNMTDIEMRHAVTLNRGRVQLEASGGITIERLPVIASTGVDFISVGALTHAIKSLDLSLELLEN</sequence>
<dbReference type="NCBIfam" id="TIGR00078">
    <property type="entry name" value="nadC"/>
    <property type="match status" value="1"/>
</dbReference>
<evidence type="ECO:0000259" key="15">
    <source>
        <dbReference type="Pfam" id="PF02749"/>
    </source>
</evidence>
<comment type="catalytic activity">
    <reaction evidence="10">
        <text>nicotinate beta-D-ribonucleotide + CO2 + diphosphate = quinolinate + 5-phospho-alpha-D-ribose 1-diphosphate + 2 H(+)</text>
        <dbReference type="Rhea" id="RHEA:12733"/>
        <dbReference type="ChEBI" id="CHEBI:15378"/>
        <dbReference type="ChEBI" id="CHEBI:16526"/>
        <dbReference type="ChEBI" id="CHEBI:29959"/>
        <dbReference type="ChEBI" id="CHEBI:33019"/>
        <dbReference type="ChEBI" id="CHEBI:57502"/>
        <dbReference type="ChEBI" id="CHEBI:58017"/>
        <dbReference type="EC" id="2.4.2.19"/>
    </reaction>
</comment>
<dbReference type="OrthoDB" id="9782546at2"/>
<dbReference type="CDD" id="cd01572">
    <property type="entry name" value="QPRTase"/>
    <property type="match status" value="1"/>
</dbReference>
<evidence type="ECO:0000313" key="16">
    <source>
        <dbReference type="EMBL" id="TLD70339.1"/>
    </source>
</evidence>
<dbReference type="FunFam" id="3.20.20.70:FF:000030">
    <property type="entry name" value="Nicotinate-nucleotide pyrophosphorylase, carboxylating"/>
    <property type="match status" value="1"/>
</dbReference>
<evidence type="ECO:0000256" key="12">
    <source>
        <dbReference type="PIRNR" id="PIRNR006250"/>
    </source>
</evidence>
<evidence type="ECO:0000256" key="5">
    <source>
        <dbReference type="ARBA" id="ARBA00011944"/>
    </source>
</evidence>
<evidence type="ECO:0000256" key="11">
    <source>
        <dbReference type="ARBA" id="ARBA00069173"/>
    </source>
</evidence>
<dbReference type="RefSeq" id="WP_138086761.1">
    <property type="nucleotide sequence ID" value="NZ_VAUV01000009.1"/>
</dbReference>
<feature type="binding site" evidence="13">
    <location>
        <begin position="246"/>
        <end position="248"/>
    </location>
    <ligand>
        <name>substrate</name>
    </ligand>
</feature>
<evidence type="ECO:0000256" key="1">
    <source>
        <dbReference type="ARBA" id="ARBA00003237"/>
    </source>
</evidence>
<evidence type="ECO:0000256" key="13">
    <source>
        <dbReference type="PIRSR" id="PIRSR006250-1"/>
    </source>
</evidence>
<feature type="binding site" evidence="13">
    <location>
        <position position="102"/>
    </location>
    <ligand>
        <name>substrate</name>
    </ligand>
</feature>
<comment type="subunit">
    <text evidence="4">Hexamer formed by 3 homodimers.</text>
</comment>
<comment type="caution">
    <text evidence="16">The sequence shown here is derived from an EMBL/GenBank/DDBJ whole genome shotgun (WGS) entry which is preliminary data.</text>
</comment>
<dbReference type="InterPro" id="IPR004393">
    <property type="entry name" value="NadC"/>
</dbReference>
<protein>
    <recommendedName>
        <fullName evidence="11">Probable nicotinate-nucleotide pyrophosphorylase [carboxylating]</fullName>
        <ecNumber evidence="5">2.4.2.19</ecNumber>
    </recommendedName>
    <alternativeName>
        <fullName evidence="9">Quinolinate phosphoribosyltransferase [decarboxylating]</fullName>
    </alternativeName>
</protein>
<dbReference type="AlphaFoldDB" id="A0A5R8KFF8"/>
<dbReference type="Proteomes" id="UP000306196">
    <property type="component" value="Unassembled WGS sequence"/>
</dbReference>
<dbReference type="Pfam" id="PF02749">
    <property type="entry name" value="QRPTase_N"/>
    <property type="match status" value="1"/>
</dbReference>
<evidence type="ECO:0000256" key="4">
    <source>
        <dbReference type="ARBA" id="ARBA00011218"/>
    </source>
</evidence>
<proteinExistence type="inferred from homology"/>
<dbReference type="SUPFAM" id="SSF54675">
    <property type="entry name" value="Nicotinate/Quinolinate PRTase N-terminal domain-like"/>
    <property type="match status" value="1"/>
</dbReference>
<evidence type="ECO:0000256" key="9">
    <source>
        <dbReference type="ARBA" id="ARBA00033102"/>
    </source>
</evidence>
<dbReference type="PANTHER" id="PTHR32179">
    <property type="entry name" value="NICOTINATE-NUCLEOTIDE PYROPHOSPHORYLASE [CARBOXYLATING]"/>
    <property type="match status" value="1"/>
</dbReference>
<name>A0A5R8KFF8_9BACT</name>
<gene>
    <name evidence="16" type="primary">nadC</name>
    <name evidence="16" type="ORF">FEM03_13295</name>
</gene>
<dbReference type="FunFam" id="3.90.1170.20:FF:000001">
    <property type="entry name" value="Nicotinate-nucleotide diphosphorylase (Carboxylating)"/>
    <property type="match status" value="1"/>
</dbReference>
<dbReference type="SUPFAM" id="SSF51690">
    <property type="entry name" value="Nicotinate/Quinolinate PRTase C-terminal domain-like"/>
    <property type="match status" value="1"/>
</dbReference>
<dbReference type="UniPathway" id="UPA00253">
    <property type="reaction ID" value="UER00331"/>
</dbReference>
<comment type="pathway">
    <text evidence="2">Cofactor biosynthesis; NAD(+) biosynthesis; nicotinate D-ribonucleotide from quinolinate: step 1/1.</text>
</comment>
<feature type="binding site" evidence="13">
    <location>
        <position position="159"/>
    </location>
    <ligand>
        <name>substrate</name>
    </ligand>
</feature>
<dbReference type="GO" id="GO:0004514">
    <property type="term" value="F:nicotinate-nucleotide diphosphorylase (carboxylating) activity"/>
    <property type="evidence" value="ECO:0007669"/>
    <property type="project" value="UniProtKB-EC"/>
</dbReference>
<dbReference type="EC" id="2.4.2.19" evidence="5"/>
<dbReference type="Gene3D" id="3.90.1170.20">
    <property type="entry name" value="Quinolinate phosphoribosyl transferase, N-terminal domain"/>
    <property type="match status" value="1"/>
</dbReference>
<evidence type="ECO:0000256" key="2">
    <source>
        <dbReference type="ARBA" id="ARBA00004893"/>
    </source>
</evidence>
<keyword evidence="17" id="KW-1185">Reference proteome</keyword>
<feature type="binding site" evidence="13">
    <location>
        <position position="223"/>
    </location>
    <ligand>
        <name>substrate</name>
    </ligand>
</feature>
<organism evidence="16 17">
    <name type="scientific">Phragmitibacter flavus</name>
    <dbReference type="NCBI Taxonomy" id="2576071"/>
    <lineage>
        <taxon>Bacteria</taxon>
        <taxon>Pseudomonadati</taxon>
        <taxon>Verrucomicrobiota</taxon>
        <taxon>Verrucomicrobiia</taxon>
        <taxon>Verrucomicrobiales</taxon>
        <taxon>Verrucomicrobiaceae</taxon>
        <taxon>Phragmitibacter</taxon>
    </lineage>
</organism>
<feature type="binding site" evidence="13">
    <location>
        <begin position="135"/>
        <end position="137"/>
    </location>
    <ligand>
        <name>substrate</name>
    </ligand>
</feature>
<evidence type="ECO:0000256" key="8">
    <source>
        <dbReference type="ARBA" id="ARBA00022679"/>
    </source>
</evidence>
<dbReference type="InterPro" id="IPR036068">
    <property type="entry name" value="Nicotinate_pribotase-like_C"/>
</dbReference>
<comment type="similarity">
    <text evidence="3 12">Belongs to the NadC/ModD family.</text>
</comment>
<feature type="domain" description="Quinolinate phosphoribosyl transferase N-terminal" evidence="15">
    <location>
        <begin position="27"/>
        <end position="112"/>
    </location>
</feature>